<feature type="non-terminal residue" evidence="2">
    <location>
        <position position="1"/>
    </location>
</feature>
<dbReference type="AlphaFoldDB" id="F8MTE5"/>
<dbReference type="KEGG" id="nte:NEUTE1DRAFT28177"/>
<accession>F8MTE5</accession>
<proteinExistence type="predicted"/>
<feature type="compositionally biased region" description="Basic and acidic residues" evidence="1">
    <location>
        <begin position="48"/>
        <end position="62"/>
    </location>
</feature>
<dbReference type="GeneID" id="20827405"/>
<protein>
    <submittedName>
        <fullName evidence="2">Uncharacterized protein</fullName>
    </submittedName>
</protein>
<evidence type="ECO:0000313" key="3">
    <source>
        <dbReference type="Proteomes" id="UP000008065"/>
    </source>
</evidence>
<feature type="compositionally biased region" description="Polar residues" evidence="1">
    <location>
        <begin position="25"/>
        <end position="47"/>
    </location>
</feature>
<dbReference type="EMBL" id="GL891306">
    <property type="protein sequence ID" value="EGO55277.1"/>
    <property type="molecule type" value="Genomic_DNA"/>
</dbReference>
<feature type="non-terminal residue" evidence="2">
    <location>
        <position position="62"/>
    </location>
</feature>
<dbReference type="HOGENOM" id="CLU_2910382_0_0_1"/>
<organism evidence="2 3">
    <name type="scientific">Neurospora tetrasperma (strain FGSC 2508 / ATCC MYA-4615 / P0657)</name>
    <dbReference type="NCBI Taxonomy" id="510951"/>
    <lineage>
        <taxon>Eukaryota</taxon>
        <taxon>Fungi</taxon>
        <taxon>Dikarya</taxon>
        <taxon>Ascomycota</taxon>
        <taxon>Pezizomycotina</taxon>
        <taxon>Sordariomycetes</taxon>
        <taxon>Sordariomycetidae</taxon>
        <taxon>Sordariales</taxon>
        <taxon>Sordariaceae</taxon>
        <taxon>Neurospora</taxon>
    </lineage>
</organism>
<dbReference type="Proteomes" id="UP000008065">
    <property type="component" value="Unassembled WGS sequence"/>
</dbReference>
<reference evidence="3" key="1">
    <citation type="journal article" date="2011" name="Genetics">
        <title>Massive changes in genome architecture accompany the transition to self-fertility in the filamentous fungus Neurospora tetrasperma.</title>
        <authorList>
            <person name="Ellison C.E."/>
            <person name="Stajich J.E."/>
            <person name="Jacobson D.J."/>
            <person name="Natvig D.O."/>
            <person name="Lapidus A."/>
            <person name="Foster B."/>
            <person name="Aerts A."/>
            <person name="Riley R."/>
            <person name="Lindquist E.A."/>
            <person name="Grigoriev I.V."/>
            <person name="Taylor J.W."/>
        </authorList>
    </citation>
    <scope>NUCLEOTIDE SEQUENCE [LARGE SCALE GENOMIC DNA]</scope>
    <source>
        <strain evidence="3">FGSC 2508 / P0657</strain>
    </source>
</reference>
<sequence length="62" mass="6709">ETGDNPDDDNDAPLSNTHPAYHAPTASSYQPSLTAYQLQVKPSSMSSSHKEPPKNPDKDISQ</sequence>
<dbReference type="VEuPathDB" id="FungiDB:NEUTE1DRAFT_28177"/>
<feature type="region of interest" description="Disordered" evidence="1">
    <location>
        <begin position="1"/>
        <end position="62"/>
    </location>
</feature>
<name>F8MTE5_NEUT8</name>
<keyword evidence="3" id="KW-1185">Reference proteome</keyword>
<dbReference type="RefSeq" id="XP_009852706.1">
    <property type="nucleotide sequence ID" value="XM_009854404.1"/>
</dbReference>
<feature type="compositionally biased region" description="Acidic residues" evidence="1">
    <location>
        <begin position="1"/>
        <end position="11"/>
    </location>
</feature>
<evidence type="ECO:0000256" key="1">
    <source>
        <dbReference type="SAM" id="MobiDB-lite"/>
    </source>
</evidence>
<gene>
    <name evidence="2" type="ORF">NEUTE1DRAFT_28177</name>
</gene>
<evidence type="ECO:0000313" key="2">
    <source>
        <dbReference type="EMBL" id="EGO55277.1"/>
    </source>
</evidence>